<organism evidence="1">
    <name type="scientific">Streptosporangium amethystogenes</name>
    <dbReference type="NCBI Taxonomy" id="2002"/>
    <lineage>
        <taxon>Bacteria</taxon>
        <taxon>Bacillati</taxon>
        <taxon>Actinomycetota</taxon>
        <taxon>Actinomycetes</taxon>
        <taxon>Streptosporangiales</taxon>
        <taxon>Streptosporangiaceae</taxon>
        <taxon>Streptosporangium</taxon>
    </lineage>
</organism>
<name>M5ABD8_9ACTN</name>
<dbReference type="SUPFAM" id="SSF53448">
    <property type="entry name" value="Nucleotide-diphospho-sugar transferases"/>
    <property type="match status" value="1"/>
</dbReference>
<protein>
    <submittedName>
        <fullName evidence="1">UTP:5-amino-2,5-dideoxy-alpha-D-ribose-1-phosphate uridylyltransferase</fullName>
    </submittedName>
</protein>
<dbReference type="InterPro" id="IPR029044">
    <property type="entry name" value="Nucleotide-diphossugar_trans"/>
</dbReference>
<dbReference type="AlphaFoldDB" id="M5ABD8"/>
<gene>
    <name evidence="1" type="primary">mra23</name>
</gene>
<keyword evidence="1" id="KW-0548">Nucleotidyltransferase</keyword>
<keyword evidence="1" id="KW-0808">Transferase</keyword>
<sequence length="232" mass="24525">MSVERVTLVVPCAGRGARFGAPYPKELHRTGPQGSVVDRALAPFLDWARRGEVRPRLVVPIAADRGATVAHLHRYADVADLAFTFQARRHGAGLAGAVRSGLDLATGLTLLVLPDQYFGWDGKANPVDALARLGTAEVAVLAARLPPERLGDEGALAVERRTGSERPTVARAAEKPKDPAGYNAAWVAVAVPPTRHDALVDLAEGRDPSPLLGAPVEWVEGYVNATSPDDVG</sequence>
<evidence type="ECO:0000313" key="1">
    <source>
        <dbReference type="EMBL" id="BAM98984.1"/>
    </source>
</evidence>
<dbReference type="GO" id="GO:0016779">
    <property type="term" value="F:nucleotidyltransferase activity"/>
    <property type="evidence" value="ECO:0007669"/>
    <property type="project" value="UniProtKB-KW"/>
</dbReference>
<proteinExistence type="predicted"/>
<dbReference type="EMBL" id="AB746937">
    <property type="protein sequence ID" value="BAM98984.1"/>
    <property type="molecule type" value="Genomic_DNA"/>
</dbReference>
<reference evidence="1" key="1">
    <citation type="journal article" date="2013" name="Med. Chem. Commun.">
        <title>The muraminomicin biosynthetic gene cluster and enzymatic formation of the 2-deoxyaminoribosyl appendage.</title>
        <authorList>
            <person name="Chi X."/>
            <person name="Baba S."/>
            <person name="Tibrewal N."/>
            <person name="Funabashi M."/>
            <person name="Nonaka K."/>
            <person name="Van Lanen S.G."/>
        </authorList>
    </citation>
    <scope>NUCLEOTIDE SEQUENCE</scope>
    <source>
        <strain evidence="1">SANK 60709</strain>
    </source>
</reference>
<dbReference type="Gene3D" id="3.90.550.10">
    <property type="entry name" value="Spore Coat Polysaccharide Biosynthesis Protein SpsA, Chain A"/>
    <property type="match status" value="1"/>
</dbReference>
<accession>M5ABD8</accession>